<dbReference type="GO" id="GO:0009277">
    <property type="term" value="C:fungal-type cell wall"/>
    <property type="evidence" value="ECO:0007669"/>
    <property type="project" value="TreeGrafter"/>
</dbReference>
<comment type="subcellular location">
    <subcellularLocation>
        <location evidence="2">Cell envelope</location>
    </subcellularLocation>
</comment>
<dbReference type="Gene3D" id="3.20.20.80">
    <property type="entry name" value="Glycosidases"/>
    <property type="match status" value="1"/>
</dbReference>
<dbReference type="PANTHER" id="PTHR16631:SF13">
    <property type="entry name" value="GLUCAN ENDO-1,3-BETA-GLUCOSIDASE EGLC-RELATED"/>
    <property type="match status" value="1"/>
</dbReference>
<dbReference type="EC" id="3.2.1.39" evidence="4"/>
<name>A0AAW0RBH3_9PEZI</name>
<accession>A0AAW0RBH3</accession>
<keyword evidence="8" id="KW-1185">Reference proteome</keyword>
<comment type="catalytic activity">
    <reaction evidence="1">
        <text>Hydrolysis of (1-&gt;3)-beta-D-glucosidic linkages in (1-&gt;3)-beta-D-glucans.</text>
        <dbReference type="EC" id="3.2.1.39"/>
    </reaction>
</comment>
<evidence type="ECO:0000256" key="5">
    <source>
        <dbReference type="ARBA" id="ARBA00022801"/>
    </source>
</evidence>
<comment type="caution">
    <text evidence="7">The sequence shown here is derived from an EMBL/GenBank/DDBJ whole genome shotgun (WGS) entry which is preliminary data.</text>
</comment>
<dbReference type="AlphaFoldDB" id="A0AAW0RBH3"/>
<evidence type="ECO:0000256" key="6">
    <source>
        <dbReference type="SAM" id="SignalP"/>
    </source>
</evidence>
<protein>
    <recommendedName>
        <fullName evidence="4">glucan endo-1,3-beta-D-glucosidase</fullName>
        <ecNumber evidence="4">3.2.1.39</ecNumber>
    </recommendedName>
</protein>
<evidence type="ECO:0000313" key="8">
    <source>
        <dbReference type="Proteomes" id="UP001392437"/>
    </source>
</evidence>
<reference evidence="7 8" key="1">
    <citation type="submission" date="2023-01" db="EMBL/GenBank/DDBJ databases">
        <title>Analysis of 21 Apiospora genomes using comparative genomics revels a genus with tremendous synthesis potential of carbohydrate active enzymes and secondary metabolites.</title>
        <authorList>
            <person name="Sorensen T."/>
        </authorList>
    </citation>
    <scope>NUCLEOTIDE SEQUENCE [LARGE SCALE GENOMIC DNA]</scope>
    <source>
        <strain evidence="7 8">CBS 117206</strain>
    </source>
</reference>
<sequence>MRFAASVLALAASANAACVARHPPVNGTSAYPVKGSSSYPVAAHNAIVGSSDSSVKAVSSSASAPAAAATSAAAQASPSPASGSSKIASVPVKNKLAAASNIKGFNYGAFFMNQQAKVQNDFAYEFNKAKNLPGTNGWSSARLYSMVQWNTANDVIQAIPAAIDTQTTLLLGMWISGGPQAIDNEIAALKKAIDQYGSRFTDLVVGLSVGSEDLYRQGAGEIGTTGDYLIQCINKVREAIRGTPLEGVQIGHVDTYDSFVGQQAVIENIDWLGFDGYPFWEKNNPNSIDNAHARFYEGLDKTKALAMGKPVYVTETGWPVVGKQQGAAVASAENARRYWKDIACSLVASGVNLWWYDLQESQYGQAEPDFGIFPAGDLGQLQPSYDLSC</sequence>
<dbReference type="InterPro" id="IPR050732">
    <property type="entry name" value="Beta-glucan_modifiers"/>
</dbReference>
<keyword evidence="6" id="KW-0732">Signal</keyword>
<dbReference type="SUPFAM" id="SSF51445">
    <property type="entry name" value="(Trans)glycosidases"/>
    <property type="match status" value="1"/>
</dbReference>
<dbReference type="GO" id="GO:0005576">
    <property type="term" value="C:extracellular region"/>
    <property type="evidence" value="ECO:0007669"/>
    <property type="project" value="TreeGrafter"/>
</dbReference>
<dbReference type="PANTHER" id="PTHR16631">
    <property type="entry name" value="GLUCAN 1,3-BETA-GLUCOSIDASE"/>
    <property type="match status" value="1"/>
</dbReference>
<evidence type="ECO:0000256" key="2">
    <source>
        <dbReference type="ARBA" id="ARBA00004196"/>
    </source>
</evidence>
<dbReference type="GO" id="GO:0042973">
    <property type="term" value="F:glucan endo-1,3-beta-D-glucosidase activity"/>
    <property type="evidence" value="ECO:0007669"/>
    <property type="project" value="UniProtKB-EC"/>
</dbReference>
<organism evidence="7 8">
    <name type="scientific">Apiospora kogelbergensis</name>
    <dbReference type="NCBI Taxonomy" id="1337665"/>
    <lineage>
        <taxon>Eukaryota</taxon>
        <taxon>Fungi</taxon>
        <taxon>Dikarya</taxon>
        <taxon>Ascomycota</taxon>
        <taxon>Pezizomycotina</taxon>
        <taxon>Sordariomycetes</taxon>
        <taxon>Xylariomycetidae</taxon>
        <taxon>Amphisphaeriales</taxon>
        <taxon>Apiosporaceae</taxon>
        <taxon>Apiospora</taxon>
    </lineage>
</organism>
<dbReference type="Proteomes" id="UP001392437">
    <property type="component" value="Unassembled WGS sequence"/>
</dbReference>
<dbReference type="InterPro" id="IPR017853">
    <property type="entry name" value="GH"/>
</dbReference>
<evidence type="ECO:0000256" key="3">
    <source>
        <dbReference type="ARBA" id="ARBA00008773"/>
    </source>
</evidence>
<gene>
    <name evidence="7" type="ORF">PG999_000440</name>
</gene>
<evidence type="ECO:0000256" key="4">
    <source>
        <dbReference type="ARBA" id="ARBA00012780"/>
    </source>
</evidence>
<evidence type="ECO:0000256" key="1">
    <source>
        <dbReference type="ARBA" id="ARBA00000382"/>
    </source>
</evidence>
<dbReference type="EMBL" id="JAQQWP010000001">
    <property type="protein sequence ID" value="KAK8132267.1"/>
    <property type="molecule type" value="Genomic_DNA"/>
</dbReference>
<feature type="signal peptide" evidence="6">
    <location>
        <begin position="1"/>
        <end position="16"/>
    </location>
</feature>
<comment type="similarity">
    <text evidence="3">Belongs to the glycosyl hydrolase 17 family.</text>
</comment>
<keyword evidence="5 7" id="KW-0378">Hydrolase</keyword>
<proteinExistence type="inferred from homology"/>
<dbReference type="GO" id="GO:0009986">
    <property type="term" value="C:cell surface"/>
    <property type="evidence" value="ECO:0007669"/>
    <property type="project" value="TreeGrafter"/>
</dbReference>
<dbReference type="GO" id="GO:0071555">
    <property type="term" value="P:cell wall organization"/>
    <property type="evidence" value="ECO:0007669"/>
    <property type="project" value="TreeGrafter"/>
</dbReference>
<feature type="chain" id="PRO_5043654100" description="glucan endo-1,3-beta-D-glucosidase" evidence="6">
    <location>
        <begin position="17"/>
        <end position="389"/>
    </location>
</feature>
<evidence type="ECO:0000313" key="7">
    <source>
        <dbReference type="EMBL" id="KAK8132267.1"/>
    </source>
</evidence>